<evidence type="ECO:0000256" key="2">
    <source>
        <dbReference type="ARBA" id="ARBA00022525"/>
    </source>
</evidence>
<evidence type="ECO:0000256" key="4">
    <source>
        <dbReference type="ARBA" id="ARBA00023591"/>
    </source>
</evidence>
<dbReference type="GO" id="GO:0005576">
    <property type="term" value="C:extracellular region"/>
    <property type="evidence" value="ECO:0007669"/>
    <property type="project" value="UniProtKB-SubCell"/>
</dbReference>
<comment type="similarity">
    <text evidence="4">Belongs to the EXORDIUM family.</text>
</comment>
<dbReference type="Pfam" id="PF04674">
    <property type="entry name" value="Phi_1"/>
    <property type="match status" value="1"/>
</dbReference>
<sequence length="417" mass="46320">MVDSEAHTIETSKRHNDLFYRQDPSTHVRAIVFVYLKSFSSDWTMLKPSHLCTMNPSVTHIVEMLTSEEHVWSSKLRVLAASVVLLLAFEGVHISQASTVSDTYNHTHSTAFLSPTPVTESVRSSNIGSKALVPEPSIVLDYHLGPVMTGRNNTLKLFVIYYGGFSDQQRSTLRLFFRSLRQQRASRKEPTVAKWWEITNLYVDLFNHPVASNVVLAGEAVDRYSLGKSIKQMDIQKLVLKFMRKKFGIDSRSIYIVLTSDDVQVERFCMNVCGTHFYTFPSDETNSQMVPYGWVGNPAQQCPGLCSWPYAPGGFLQQGLIPPNGDAGIDGMIITIGNLLAGIATDPFGNAYFQADGLEAAGVCQGIYGTGAFPGYPGELLVDKITNASFNVYGKRNSKFLLTHLWHPTTRQCAGQV</sequence>
<accession>A0A176W2F8</accession>
<gene>
    <name evidence="5" type="ORF">AXG93_131s1060</name>
</gene>
<protein>
    <submittedName>
        <fullName evidence="5">Uncharacterized protein</fullName>
    </submittedName>
</protein>
<evidence type="ECO:0000313" key="5">
    <source>
        <dbReference type="EMBL" id="OAE26396.1"/>
    </source>
</evidence>
<proteinExistence type="inferred from homology"/>
<dbReference type="Proteomes" id="UP000077202">
    <property type="component" value="Unassembled WGS sequence"/>
</dbReference>
<dbReference type="EMBL" id="LVLJ01002188">
    <property type="protein sequence ID" value="OAE26396.1"/>
    <property type="molecule type" value="Genomic_DNA"/>
</dbReference>
<dbReference type="PANTHER" id="PTHR31279">
    <property type="entry name" value="PROTEIN EXORDIUM-LIKE 5"/>
    <property type="match status" value="1"/>
</dbReference>
<dbReference type="InterPro" id="IPR006766">
    <property type="entry name" value="EXORDIUM-like"/>
</dbReference>
<dbReference type="AlphaFoldDB" id="A0A176W2F8"/>
<evidence type="ECO:0000256" key="3">
    <source>
        <dbReference type="ARBA" id="ARBA00022729"/>
    </source>
</evidence>
<keyword evidence="2" id="KW-0964">Secreted</keyword>
<reference evidence="5" key="1">
    <citation type="submission" date="2016-03" db="EMBL/GenBank/DDBJ databases">
        <title>Mechanisms controlling the formation of the plant cell surface in tip-growing cells are functionally conserved among land plants.</title>
        <authorList>
            <person name="Honkanen S."/>
            <person name="Jones V.A."/>
            <person name="Morieri G."/>
            <person name="Champion C."/>
            <person name="Hetherington A.J."/>
            <person name="Kelly S."/>
            <person name="Saint-Marcoux D."/>
            <person name="Proust H."/>
            <person name="Prescott H."/>
            <person name="Dolan L."/>
        </authorList>
    </citation>
    <scope>NUCLEOTIDE SEQUENCE [LARGE SCALE GENOMIC DNA]</scope>
    <source>
        <tissue evidence="5">Whole gametophyte</tissue>
    </source>
</reference>
<dbReference type="PANTHER" id="PTHR31279:SF79">
    <property type="entry name" value="PROTEIN EXORDIUM-LIKE 2"/>
    <property type="match status" value="1"/>
</dbReference>
<evidence type="ECO:0000256" key="1">
    <source>
        <dbReference type="ARBA" id="ARBA00004613"/>
    </source>
</evidence>
<keyword evidence="6" id="KW-1185">Reference proteome</keyword>
<evidence type="ECO:0000313" key="6">
    <source>
        <dbReference type="Proteomes" id="UP000077202"/>
    </source>
</evidence>
<keyword evidence="3" id="KW-0732">Signal</keyword>
<comment type="caution">
    <text evidence="5">The sequence shown here is derived from an EMBL/GenBank/DDBJ whole genome shotgun (WGS) entry which is preliminary data.</text>
</comment>
<name>A0A176W2F8_MARPO</name>
<comment type="subcellular location">
    <subcellularLocation>
        <location evidence="1">Secreted</location>
    </subcellularLocation>
</comment>
<organism evidence="5 6">
    <name type="scientific">Marchantia polymorpha subsp. ruderalis</name>
    <dbReference type="NCBI Taxonomy" id="1480154"/>
    <lineage>
        <taxon>Eukaryota</taxon>
        <taxon>Viridiplantae</taxon>
        <taxon>Streptophyta</taxon>
        <taxon>Embryophyta</taxon>
        <taxon>Marchantiophyta</taxon>
        <taxon>Marchantiopsida</taxon>
        <taxon>Marchantiidae</taxon>
        <taxon>Marchantiales</taxon>
        <taxon>Marchantiaceae</taxon>
        <taxon>Marchantia</taxon>
    </lineage>
</organism>